<feature type="region of interest" description="Disordered" evidence="1">
    <location>
        <begin position="1"/>
        <end position="22"/>
    </location>
</feature>
<dbReference type="AlphaFoldDB" id="A0A0A9QMC3"/>
<accession>A0A0A9QMC3</accession>
<evidence type="ECO:0000256" key="1">
    <source>
        <dbReference type="SAM" id="MobiDB-lite"/>
    </source>
</evidence>
<feature type="compositionally biased region" description="Low complexity" evidence="1">
    <location>
        <begin position="1"/>
        <end position="20"/>
    </location>
</feature>
<proteinExistence type="predicted"/>
<organism evidence="2">
    <name type="scientific">Arundo donax</name>
    <name type="common">Giant reed</name>
    <name type="synonym">Donax arundinaceus</name>
    <dbReference type="NCBI Taxonomy" id="35708"/>
    <lineage>
        <taxon>Eukaryota</taxon>
        <taxon>Viridiplantae</taxon>
        <taxon>Streptophyta</taxon>
        <taxon>Embryophyta</taxon>
        <taxon>Tracheophyta</taxon>
        <taxon>Spermatophyta</taxon>
        <taxon>Magnoliopsida</taxon>
        <taxon>Liliopsida</taxon>
        <taxon>Poales</taxon>
        <taxon>Poaceae</taxon>
        <taxon>PACMAD clade</taxon>
        <taxon>Arundinoideae</taxon>
        <taxon>Arundineae</taxon>
        <taxon>Arundo</taxon>
    </lineage>
</organism>
<sequence>MINSISRSGGIPGSSSGNTSRYSHITGTSSMAFASKQQTICLVLRACGWHSTLSPL</sequence>
<protein>
    <submittedName>
        <fullName evidence="2">Uncharacterized protein</fullName>
    </submittedName>
</protein>
<evidence type="ECO:0000313" key="2">
    <source>
        <dbReference type="EMBL" id="JAD54774.1"/>
    </source>
</evidence>
<reference evidence="2" key="1">
    <citation type="submission" date="2014-09" db="EMBL/GenBank/DDBJ databases">
        <authorList>
            <person name="Magalhaes I.L.F."/>
            <person name="Oliveira U."/>
            <person name="Santos F.R."/>
            <person name="Vidigal T.H.D.A."/>
            <person name="Brescovit A.D."/>
            <person name="Santos A.J."/>
        </authorList>
    </citation>
    <scope>NUCLEOTIDE SEQUENCE</scope>
    <source>
        <tissue evidence="2">Shoot tissue taken approximately 20 cm above the soil surface</tissue>
    </source>
</reference>
<dbReference type="EMBL" id="GBRH01243121">
    <property type="protein sequence ID" value="JAD54774.1"/>
    <property type="molecule type" value="Transcribed_RNA"/>
</dbReference>
<name>A0A0A9QMC3_ARUDO</name>
<reference evidence="2" key="2">
    <citation type="journal article" date="2015" name="Data Brief">
        <title>Shoot transcriptome of the giant reed, Arundo donax.</title>
        <authorList>
            <person name="Barrero R.A."/>
            <person name="Guerrero F.D."/>
            <person name="Moolhuijzen P."/>
            <person name="Goolsby J.A."/>
            <person name="Tidwell J."/>
            <person name="Bellgard S.E."/>
            <person name="Bellgard M.I."/>
        </authorList>
    </citation>
    <scope>NUCLEOTIDE SEQUENCE</scope>
    <source>
        <tissue evidence="2">Shoot tissue taken approximately 20 cm above the soil surface</tissue>
    </source>
</reference>